<feature type="region of interest" description="Disordered" evidence="1">
    <location>
        <begin position="144"/>
        <end position="172"/>
    </location>
</feature>
<name>A0A3P6F208_BRAOL</name>
<dbReference type="PANTHER" id="PTHR35300:SF6">
    <property type="entry name" value="MEDIATOR COMPLEX SUBUNIT 15 KIX DOMAIN-CONTAINING PROTEIN"/>
    <property type="match status" value="1"/>
</dbReference>
<dbReference type="AlphaFoldDB" id="A0A3P6F208"/>
<evidence type="ECO:0000313" key="2">
    <source>
        <dbReference type="EMBL" id="VDD51527.1"/>
    </source>
</evidence>
<dbReference type="EMBL" id="LR031878">
    <property type="protein sequence ID" value="VDD51527.1"/>
    <property type="molecule type" value="Genomic_DNA"/>
</dbReference>
<dbReference type="PANTHER" id="PTHR35300">
    <property type="entry name" value="COACTIVATOR CBP, KIX DOMAIN-CONTAINING PROTEIN-RELATED"/>
    <property type="match status" value="1"/>
</dbReference>
<feature type="compositionally biased region" description="Polar residues" evidence="1">
    <location>
        <begin position="156"/>
        <end position="165"/>
    </location>
</feature>
<proteinExistence type="predicted"/>
<gene>
    <name evidence="2" type="ORF">BOLC1T03916H</name>
</gene>
<protein>
    <submittedName>
        <fullName evidence="2">Uncharacterized protein</fullName>
    </submittedName>
</protein>
<evidence type="ECO:0000256" key="1">
    <source>
        <dbReference type="SAM" id="MobiDB-lite"/>
    </source>
</evidence>
<sequence>MPRLGPRPYECVKRAWHIDRHQPIRGFIIRQIFRLSMEAHSAATKKNKEWQEKLSVVVFKADEIMYSKSNSEVLILTLVLCVFVYHNLADFGGLTLTTETGPLLPPCVEAALNLGCTAVRASISQRHSNVQTYLCPKFQQPVSASTNEPQYHHQAQKSNKPSPTAQPAIPVDVLDDSNNRGAAFLHESMQVHQKPLARTLGASTAPAPSQRQSTWVWCIRCITEAIIRLSKWTCLQDFPLNAPINMLLVLRLRKKEQRGYVICL</sequence>
<reference evidence="2" key="1">
    <citation type="submission" date="2018-11" db="EMBL/GenBank/DDBJ databases">
        <authorList>
            <consortium name="Genoscope - CEA"/>
            <person name="William W."/>
        </authorList>
    </citation>
    <scope>NUCLEOTIDE SEQUENCE</scope>
</reference>
<accession>A0A3P6F208</accession>
<organism evidence="2">
    <name type="scientific">Brassica oleracea</name>
    <name type="common">Wild cabbage</name>
    <dbReference type="NCBI Taxonomy" id="3712"/>
    <lineage>
        <taxon>Eukaryota</taxon>
        <taxon>Viridiplantae</taxon>
        <taxon>Streptophyta</taxon>
        <taxon>Embryophyta</taxon>
        <taxon>Tracheophyta</taxon>
        <taxon>Spermatophyta</taxon>
        <taxon>Magnoliopsida</taxon>
        <taxon>eudicotyledons</taxon>
        <taxon>Gunneridae</taxon>
        <taxon>Pentapetalae</taxon>
        <taxon>rosids</taxon>
        <taxon>malvids</taxon>
        <taxon>Brassicales</taxon>
        <taxon>Brassicaceae</taxon>
        <taxon>Brassiceae</taxon>
        <taxon>Brassica</taxon>
    </lineage>
</organism>